<evidence type="ECO:0000256" key="1">
    <source>
        <dbReference type="SAM" id="MobiDB-lite"/>
    </source>
</evidence>
<evidence type="ECO:0000313" key="3">
    <source>
        <dbReference type="Proteomes" id="UP000664940"/>
    </source>
</evidence>
<name>A0A833Z8X8_9CHIR</name>
<reference evidence="2 3" key="1">
    <citation type="journal article" date="2020" name="Nature">
        <title>Six reference-quality genomes reveal evolution of bat adaptations.</title>
        <authorList>
            <person name="Jebb D."/>
            <person name="Huang Z."/>
            <person name="Pippel M."/>
            <person name="Hughes G.M."/>
            <person name="Lavrichenko K."/>
            <person name="Devanna P."/>
            <person name="Winkler S."/>
            <person name="Jermiin L.S."/>
            <person name="Skirmuntt E.C."/>
            <person name="Katzourakis A."/>
            <person name="Burkitt-Gray L."/>
            <person name="Ray D.A."/>
            <person name="Sullivan K.A.M."/>
            <person name="Roscito J.G."/>
            <person name="Kirilenko B.M."/>
            <person name="Davalos L.M."/>
            <person name="Corthals A.P."/>
            <person name="Power M.L."/>
            <person name="Jones G."/>
            <person name="Ransome R.D."/>
            <person name="Dechmann D.K.N."/>
            <person name="Locatelli A.G."/>
            <person name="Puechmaille S.J."/>
            <person name="Fedrigo O."/>
            <person name="Jarvis E.D."/>
            <person name="Hiller M."/>
            <person name="Vernes S.C."/>
            <person name="Myers E.W."/>
            <person name="Teeling E.C."/>
        </authorList>
    </citation>
    <scope>NUCLEOTIDE SEQUENCE [LARGE SCALE GENOMIC DNA]</scope>
    <source>
        <strain evidence="2">Bat1K_MPI-CBG_1</strain>
    </source>
</reference>
<feature type="compositionally biased region" description="Pro residues" evidence="1">
    <location>
        <begin position="153"/>
        <end position="168"/>
    </location>
</feature>
<feature type="compositionally biased region" description="Low complexity" evidence="1">
    <location>
        <begin position="181"/>
        <end position="196"/>
    </location>
</feature>
<protein>
    <submittedName>
        <fullName evidence="2">Uncharacterized protein</fullName>
    </submittedName>
</protein>
<organism evidence="2 3">
    <name type="scientific">Phyllostomus discolor</name>
    <name type="common">pale spear-nosed bat</name>
    <dbReference type="NCBI Taxonomy" id="89673"/>
    <lineage>
        <taxon>Eukaryota</taxon>
        <taxon>Metazoa</taxon>
        <taxon>Chordata</taxon>
        <taxon>Craniata</taxon>
        <taxon>Vertebrata</taxon>
        <taxon>Euteleostomi</taxon>
        <taxon>Mammalia</taxon>
        <taxon>Eutheria</taxon>
        <taxon>Laurasiatheria</taxon>
        <taxon>Chiroptera</taxon>
        <taxon>Yangochiroptera</taxon>
        <taxon>Phyllostomidae</taxon>
        <taxon>Phyllostominae</taxon>
        <taxon>Phyllostomus</taxon>
    </lineage>
</organism>
<feature type="region of interest" description="Disordered" evidence="1">
    <location>
        <begin position="142"/>
        <end position="196"/>
    </location>
</feature>
<sequence length="251" mass="25448">MLNSCGHALSQGNGSNFPPKCNWGAGPLSYSACEGAQRRLAPGHGATPAQTHDGSPVKLEGYEFWHVKPSVGGVGNGAAEEDLARGFKRRCGGHWGEPCSCGSAGRTAATEEREPCGCGSAGRTAATEEREPCAFSRVGTPAAVQTPSGMQPPAAPLPPGSKPQPALQPRPQEGATISDSRAPGHCPAAAATAATARPLHAAPALSGPANLAATCSGQDTVSSALALSVLLLRSLRKGDHQPQPPRPPPQP</sequence>
<comment type="caution">
    <text evidence="2">The sequence shown here is derived from an EMBL/GenBank/DDBJ whole genome shotgun (WGS) entry which is preliminary data.</text>
</comment>
<dbReference type="AlphaFoldDB" id="A0A833Z8X8"/>
<proteinExistence type="predicted"/>
<evidence type="ECO:0000313" key="2">
    <source>
        <dbReference type="EMBL" id="KAF6088262.1"/>
    </source>
</evidence>
<gene>
    <name evidence="2" type="ORF">HJG60_008118</name>
</gene>
<dbReference type="Proteomes" id="UP000664940">
    <property type="component" value="Unassembled WGS sequence"/>
</dbReference>
<accession>A0A833Z8X8</accession>
<dbReference type="EMBL" id="JABVXQ010000010">
    <property type="protein sequence ID" value="KAF6088262.1"/>
    <property type="molecule type" value="Genomic_DNA"/>
</dbReference>